<gene>
    <name evidence="3" type="primary">ulaB1</name>
    <name evidence="3" type="ORF">LACPI_0211</name>
</gene>
<dbReference type="AlphaFoldDB" id="A0A0D6DUI7"/>
<dbReference type="Proteomes" id="UP000033166">
    <property type="component" value="Chromosome I"/>
</dbReference>
<evidence type="ECO:0000313" key="3">
    <source>
        <dbReference type="EMBL" id="CEN27411.1"/>
    </source>
</evidence>
<dbReference type="InterPro" id="IPR013011">
    <property type="entry name" value="PTS_EIIB_2"/>
</dbReference>
<dbReference type="InterPro" id="IPR036095">
    <property type="entry name" value="PTS_EIIB-like_sf"/>
</dbReference>
<feature type="domain" description="PTS EIIB type-2" evidence="2">
    <location>
        <begin position="1"/>
        <end position="97"/>
    </location>
</feature>
<evidence type="ECO:0000313" key="4">
    <source>
        <dbReference type="Proteomes" id="UP000033166"/>
    </source>
</evidence>
<dbReference type="PROSITE" id="PS51099">
    <property type="entry name" value="PTS_EIIB_TYPE_2"/>
    <property type="match status" value="1"/>
</dbReference>
<reference evidence="4" key="1">
    <citation type="submission" date="2015-01" db="EMBL/GenBank/DDBJ databases">
        <authorList>
            <person name="Andreevskaya M."/>
        </authorList>
    </citation>
    <scope>NUCLEOTIDE SEQUENCE [LARGE SCALE GENOMIC DNA]</scope>
    <source>
        <strain evidence="4">MKFS47</strain>
    </source>
</reference>
<dbReference type="EMBL" id="LN774769">
    <property type="protein sequence ID" value="CEN27411.1"/>
    <property type="molecule type" value="Genomic_DNA"/>
</dbReference>
<dbReference type="HOGENOM" id="CLU_159248_1_0_9"/>
<dbReference type="InterPro" id="IPR003501">
    <property type="entry name" value="PTS_EIIB_2/3"/>
</dbReference>
<evidence type="ECO:0000259" key="2">
    <source>
        <dbReference type="PROSITE" id="PS51099"/>
    </source>
</evidence>
<sequence>MRVLVSCANGSGTSLMMKRSVETAMKTLGIKITSIHHCSISEGKGQAANYDVVFTPLNFVKMFDGAKAKGITIVGVKNVMSAKEIQERIETETDLMTRG</sequence>
<proteinExistence type="predicted"/>
<accession>A0A0D6DUI7</accession>
<dbReference type="GO" id="GO:0009401">
    <property type="term" value="P:phosphoenolpyruvate-dependent sugar phosphotransferase system"/>
    <property type="evidence" value="ECO:0007669"/>
    <property type="project" value="InterPro"/>
</dbReference>
<protein>
    <submittedName>
        <fullName evidence="3">Ascorbate-specific phosphotransferase enzyme IIB component 1 UlaB1</fullName>
    </submittedName>
</protein>
<dbReference type="Pfam" id="PF02302">
    <property type="entry name" value="PTS_IIB"/>
    <property type="match status" value="1"/>
</dbReference>
<dbReference type="GO" id="GO:0008982">
    <property type="term" value="F:protein-N(PI)-phosphohistidine-sugar phosphotransferase activity"/>
    <property type="evidence" value="ECO:0007669"/>
    <property type="project" value="InterPro"/>
</dbReference>
<dbReference type="SUPFAM" id="SSF52794">
    <property type="entry name" value="PTS system IIB component-like"/>
    <property type="match status" value="1"/>
</dbReference>
<evidence type="ECO:0000256" key="1">
    <source>
        <dbReference type="ARBA" id="ARBA00022679"/>
    </source>
</evidence>
<keyword evidence="1 3" id="KW-0808">Transferase</keyword>
<organism evidence="3 4">
    <name type="scientific">Pseudolactococcus piscium MKFS47</name>
    <dbReference type="NCBI Taxonomy" id="297352"/>
    <lineage>
        <taxon>Bacteria</taxon>
        <taxon>Bacillati</taxon>
        <taxon>Bacillota</taxon>
        <taxon>Bacilli</taxon>
        <taxon>Lactobacillales</taxon>
        <taxon>Streptococcaceae</taxon>
        <taxon>Pseudolactococcus</taxon>
    </lineage>
</organism>
<name>A0A0D6DUI7_9LACT</name>
<dbReference type="CDD" id="cd05563">
    <property type="entry name" value="PTS_IIB_ascorbate"/>
    <property type="match status" value="1"/>
</dbReference>
<dbReference type="KEGG" id="lpk:LACPI_0211"/>
<dbReference type="STRING" id="1364.LP2241_10187"/>
<dbReference type="Gene3D" id="3.40.50.2300">
    <property type="match status" value="1"/>
</dbReference>
<dbReference type="RefSeq" id="WP_047914697.1">
    <property type="nucleotide sequence ID" value="NZ_LN774769.1"/>
</dbReference>